<feature type="compositionally biased region" description="Low complexity" evidence="1">
    <location>
        <begin position="395"/>
        <end position="404"/>
    </location>
</feature>
<dbReference type="PRINTS" id="PR01217">
    <property type="entry name" value="PRICHEXTENSN"/>
</dbReference>
<dbReference type="GO" id="GO:0030041">
    <property type="term" value="P:actin filament polymerization"/>
    <property type="evidence" value="ECO:0007669"/>
    <property type="project" value="TreeGrafter"/>
</dbReference>
<reference evidence="2 3" key="1">
    <citation type="journal article" date="2015" name="Genome Biol. Evol.">
        <title>Comparative Genomics of a Bacterivorous Green Alga Reveals Evolutionary Causalities and Consequences of Phago-Mixotrophic Mode of Nutrition.</title>
        <authorList>
            <person name="Burns J.A."/>
            <person name="Paasch A."/>
            <person name="Narechania A."/>
            <person name="Kim E."/>
        </authorList>
    </citation>
    <scope>NUCLEOTIDE SEQUENCE [LARGE SCALE GENOMIC DNA]</scope>
    <source>
        <strain evidence="2 3">PLY_AMNH</strain>
    </source>
</reference>
<dbReference type="PANTHER" id="PTHR45691:SF6">
    <property type="entry name" value="PROTEIN DIAPHANOUS"/>
    <property type="match status" value="1"/>
</dbReference>
<evidence type="ECO:0000313" key="3">
    <source>
        <dbReference type="Proteomes" id="UP001190700"/>
    </source>
</evidence>
<organism evidence="2 3">
    <name type="scientific">Cymbomonas tetramitiformis</name>
    <dbReference type="NCBI Taxonomy" id="36881"/>
    <lineage>
        <taxon>Eukaryota</taxon>
        <taxon>Viridiplantae</taxon>
        <taxon>Chlorophyta</taxon>
        <taxon>Pyramimonadophyceae</taxon>
        <taxon>Pyramimonadales</taxon>
        <taxon>Pyramimonadaceae</taxon>
        <taxon>Cymbomonas</taxon>
    </lineage>
</organism>
<feature type="region of interest" description="Disordered" evidence="1">
    <location>
        <begin position="888"/>
        <end position="949"/>
    </location>
</feature>
<dbReference type="EMBL" id="LGRX02004791">
    <property type="protein sequence ID" value="KAK3279574.1"/>
    <property type="molecule type" value="Genomic_DNA"/>
</dbReference>
<dbReference type="GO" id="GO:0005884">
    <property type="term" value="C:actin filament"/>
    <property type="evidence" value="ECO:0007669"/>
    <property type="project" value="TreeGrafter"/>
</dbReference>
<dbReference type="PANTHER" id="PTHR45691">
    <property type="entry name" value="PROTEIN DIAPHANOUS"/>
    <property type="match status" value="1"/>
</dbReference>
<feature type="compositionally biased region" description="Pro residues" evidence="1">
    <location>
        <begin position="893"/>
        <end position="904"/>
    </location>
</feature>
<feature type="compositionally biased region" description="Low complexity" evidence="1">
    <location>
        <begin position="411"/>
        <end position="427"/>
    </location>
</feature>
<dbReference type="Proteomes" id="UP001190700">
    <property type="component" value="Unassembled WGS sequence"/>
</dbReference>
<proteinExistence type="predicted"/>
<name>A0AAE0LCC0_9CHLO</name>
<protein>
    <recommendedName>
        <fullName evidence="4">WSC domain-containing protein</fullName>
    </recommendedName>
</protein>
<accession>A0AAE0LCC0</accession>
<feature type="compositionally biased region" description="Pro residues" evidence="1">
    <location>
        <begin position="624"/>
        <end position="685"/>
    </location>
</feature>
<feature type="compositionally biased region" description="Pro residues" evidence="1">
    <location>
        <begin position="922"/>
        <end position="939"/>
    </location>
</feature>
<dbReference type="AlphaFoldDB" id="A0AAE0LCC0"/>
<feature type="region of interest" description="Disordered" evidence="1">
    <location>
        <begin position="624"/>
        <end position="713"/>
    </location>
</feature>
<sequence length="949" mass="98494">MHPLELWRTLPAVAWLPESRGAALTAFSGGCGESCAWHKDGTCDDGGPGAASYLCDFGSDCTDCGTRSTWAQANDRDVLELRSGNDTCAELGHHTITDVAECEAAASTLGKEDQSVSEVLATSSPYGCYYYQGASNGLMLNGEGSSTVGRTADRWPLCLSAARIHDGALTGMYVGCYRNLTEQFQQGPMDIGYDPESCMKACGGFSYYALWDDGWCGCSEVPPGGAQSHNNECGRDCYTGTTTCDGDAGSYFENRAVYMRGSPVEGSSAFFTECAPTPERAPQCVGEYYNCSATTTSCGAGLQHTCQPYSCDAGTCYNKCSDETYRWQCCTIKTSMPTTVSPTTAAPTATKAPTGWVWETASSSVGYHCGIHQELVLGMNGRAPTPVASAAPFPTTAASSSAVSPVPPSLSPTITRSPTSAPTATLSPTTGICTDSCSFAGDQECDDGGSGSRHSLCEYGTDCIDCHSRTPLQDPGLCSDMCSTAGNGKCEDGGADSRAAVCAYATDCLDCGPRASLSLPSGTAAGVEVCDGLEDSGAWGTVWEPGCADPYIYSGFESRTNSSCCSDCGCTKCNCVPCDCYLDHFGVQQCPSTCCDLCCETCCEACTQYRTGCCKTVSPPPPRPPPPSPPPLPSPPPPSPPPGPPFLPRRPPPQPTPQSPPPDTPSPSPPCPHFPPKPPYPPAATKPPSSATCAVPAATPTRDPHGAGGDVLGGTASLAVRGGEERPNLYSVSNGARWTSLLALGGEEGGCLSFQRSSERSHRLTGPRCSRFTPAAVAPLAPTNACPGKRAPAAVPCLAPVAGEAHWAMAGEFVAQMAAAADVLTSDVEVTGITSGSVVVTSSTYLVTEAAAIDFSSLLQSNPASIFDRFSEDSYGAVSTVAISRSQANRVYSPPPPNPPPRPATSPAATSRASPCRIAAPFPQPPPRRTSTAPPPPLGEDPEATWNSR</sequence>
<dbReference type="InterPro" id="IPR051412">
    <property type="entry name" value="Formin_Homology_Diaphanous_sf"/>
</dbReference>
<evidence type="ECO:0000313" key="2">
    <source>
        <dbReference type="EMBL" id="KAK3279574.1"/>
    </source>
</evidence>
<keyword evidence="3" id="KW-1185">Reference proteome</keyword>
<feature type="region of interest" description="Disordered" evidence="1">
    <location>
        <begin position="395"/>
        <end position="427"/>
    </location>
</feature>
<gene>
    <name evidence="2" type="ORF">CYMTET_12547</name>
</gene>
<evidence type="ECO:0000256" key="1">
    <source>
        <dbReference type="SAM" id="MobiDB-lite"/>
    </source>
</evidence>
<comment type="caution">
    <text evidence="2">The sequence shown here is derived from an EMBL/GenBank/DDBJ whole genome shotgun (WGS) entry which is preliminary data.</text>
</comment>
<evidence type="ECO:0008006" key="4">
    <source>
        <dbReference type="Google" id="ProtNLM"/>
    </source>
</evidence>
<feature type="compositionally biased region" description="Low complexity" evidence="1">
    <location>
        <begin position="905"/>
        <end position="915"/>
    </location>
</feature>